<dbReference type="AlphaFoldDB" id="A0A1Y1MSZ7"/>
<protein>
    <recommendedName>
        <fullName evidence="2">CREG-like beta-barrel domain-containing protein</fullName>
    </recommendedName>
</protein>
<reference evidence="4" key="3">
    <citation type="submission" date="2019-08" db="EMBL/GenBank/DDBJ databases">
        <authorList>
            <consortium name="Photinus pyralis genome working group"/>
            <person name="Fallon T.R."/>
            <person name="Sander Lower S.E."/>
            <person name="Weng J.-K."/>
        </authorList>
    </citation>
    <scope>NUCLEOTIDE SEQUENCE</scope>
    <source>
        <strain evidence="4">1611_PpyrPB1</strain>
        <tissue evidence="4">Whole body</tissue>
    </source>
</reference>
<dbReference type="InParanoid" id="A0A1Y1MSZ7"/>
<dbReference type="SUPFAM" id="SSF50475">
    <property type="entry name" value="FMN-binding split barrel"/>
    <property type="match status" value="1"/>
</dbReference>
<feature type="signal peptide" evidence="1">
    <location>
        <begin position="1"/>
        <end position="17"/>
    </location>
</feature>
<dbReference type="EMBL" id="VVIM01000004">
    <property type="protein sequence ID" value="KAB0800859.1"/>
    <property type="molecule type" value="Genomic_DNA"/>
</dbReference>
<dbReference type="GO" id="GO:0005737">
    <property type="term" value="C:cytoplasm"/>
    <property type="evidence" value="ECO:0007669"/>
    <property type="project" value="UniProtKB-ARBA"/>
</dbReference>
<dbReference type="OrthoDB" id="46836at2759"/>
<evidence type="ECO:0000313" key="5">
    <source>
        <dbReference type="EMBL" id="KAB0800859.1"/>
    </source>
</evidence>
<dbReference type="Proteomes" id="UP000327044">
    <property type="component" value="Unassembled WGS sequence"/>
</dbReference>
<evidence type="ECO:0000313" key="3">
    <source>
        <dbReference type="EMBL" id="JAV87086.1"/>
    </source>
</evidence>
<feature type="chain" id="PRO_5036312577" description="CREG-like beta-barrel domain-containing protein" evidence="1">
    <location>
        <begin position="18"/>
        <end position="204"/>
    </location>
</feature>
<dbReference type="Pfam" id="PF13883">
    <property type="entry name" value="CREG_beta-barrel"/>
    <property type="match status" value="1"/>
</dbReference>
<dbReference type="EMBL" id="GEZM01026260">
    <property type="protein sequence ID" value="JAV87086.1"/>
    <property type="molecule type" value="Transcribed_RNA"/>
</dbReference>
<dbReference type="InterPro" id="IPR012349">
    <property type="entry name" value="Split_barrel_FMN-bd"/>
</dbReference>
<dbReference type="FunCoup" id="A0A1Y1MSZ7">
    <property type="interactions" value="15"/>
</dbReference>
<keyword evidence="6" id="KW-1185">Reference proteome</keyword>
<keyword evidence="1" id="KW-0732">Signal</keyword>
<sequence length="204" mass="23260">MINKYLTILTYITFVNGLSILEIDPPKPTNHALVARQVLHNCPWIALSTISTMPAIKSYPYTSLQSIVDGFDEKGNGVPYFYVTSLDQAIIDIQINNRCSVIASMAELDWCTKYDIDAEDPRCQRVTLSGSFVWVNNATEEHHMALDNIIRKHPQFKDLPKAHKFDVAKMEIKLITLFDWFGGIKTIDLDDYFNANDNNEMLLV</sequence>
<dbReference type="PANTHER" id="PTHR13343">
    <property type="entry name" value="CREG1 PROTEIN"/>
    <property type="match status" value="1"/>
</dbReference>
<dbReference type="EMBL" id="VVIM01000004">
    <property type="protein sequence ID" value="KAB0800684.1"/>
    <property type="molecule type" value="Genomic_DNA"/>
</dbReference>
<reference evidence="3" key="1">
    <citation type="journal article" date="2016" name="Sci. Rep.">
        <title>Molecular characterization of firefly nuptial gifts: a multi-omics approach sheds light on postcopulatory sexual selection.</title>
        <authorList>
            <person name="Al-Wathiqui N."/>
            <person name="Fallon T.R."/>
            <person name="South A."/>
            <person name="Weng J.K."/>
            <person name="Lewis S.M."/>
        </authorList>
    </citation>
    <scope>NUCLEOTIDE SEQUENCE</scope>
</reference>
<proteinExistence type="predicted"/>
<accession>A0A1Y1MSZ7</accession>
<feature type="domain" description="CREG-like beta-barrel" evidence="2">
    <location>
        <begin position="26"/>
        <end position="194"/>
    </location>
</feature>
<organism evidence="3">
    <name type="scientific">Photinus pyralis</name>
    <name type="common">Common eastern firefly</name>
    <name type="synonym">Lampyris pyralis</name>
    <dbReference type="NCBI Taxonomy" id="7054"/>
    <lineage>
        <taxon>Eukaryota</taxon>
        <taxon>Metazoa</taxon>
        <taxon>Ecdysozoa</taxon>
        <taxon>Arthropoda</taxon>
        <taxon>Hexapoda</taxon>
        <taxon>Insecta</taxon>
        <taxon>Pterygota</taxon>
        <taxon>Neoptera</taxon>
        <taxon>Endopterygota</taxon>
        <taxon>Coleoptera</taxon>
        <taxon>Polyphaga</taxon>
        <taxon>Elateriformia</taxon>
        <taxon>Elateroidea</taxon>
        <taxon>Lampyridae</taxon>
        <taxon>Lampyrinae</taxon>
        <taxon>Photinus</taxon>
    </lineage>
</organism>
<dbReference type="InterPro" id="IPR055343">
    <property type="entry name" value="CREG_beta-barrel"/>
</dbReference>
<evidence type="ECO:0000313" key="6">
    <source>
        <dbReference type="Proteomes" id="UP000327044"/>
    </source>
</evidence>
<dbReference type="Gene3D" id="2.30.110.10">
    <property type="entry name" value="Electron Transport, Fmn-binding Protein, Chain A"/>
    <property type="match status" value="1"/>
</dbReference>
<reference evidence="4 6" key="2">
    <citation type="journal article" date="2018" name="Elife">
        <title>Firefly genomes illuminate parallel origins of bioluminescence in beetles.</title>
        <authorList>
            <person name="Fallon T.R."/>
            <person name="Lower S.E."/>
            <person name="Chang C.H."/>
            <person name="Bessho-Uehara M."/>
            <person name="Martin G.J."/>
            <person name="Bewick A.J."/>
            <person name="Behringer M."/>
            <person name="Debat H.J."/>
            <person name="Wong I."/>
            <person name="Day J.C."/>
            <person name="Suvorov A."/>
            <person name="Silva C.J."/>
            <person name="Stanger-Hall K.F."/>
            <person name="Hall D.W."/>
            <person name="Schmitz R.J."/>
            <person name="Nelson D.R."/>
            <person name="Lewis S.M."/>
            <person name="Shigenobu S."/>
            <person name="Bybee S.M."/>
            <person name="Larracuente A.M."/>
            <person name="Oba Y."/>
            <person name="Weng J.K."/>
        </authorList>
    </citation>
    <scope>NUCLEOTIDE SEQUENCE [LARGE SCALE GENOMIC DNA]</scope>
    <source>
        <strain evidence="4">1611_PpyrPB1</strain>
        <tissue evidence="4">Whole body</tissue>
    </source>
</reference>
<dbReference type="PANTHER" id="PTHR13343:SF17">
    <property type="entry name" value="CELLULAR REPRESSOR OF E1A-STIMULATED GENES, ISOFORM A"/>
    <property type="match status" value="1"/>
</dbReference>
<dbReference type="GO" id="GO:0005615">
    <property type="term" value="C:extracellular space"/>
    <property type="evidence" value="ECO:0007669"/>
    <property type="project" value="TreeGrafter"/>
</dbReference>
<evidence type="ECO:0000259" key="2">
    <source>
        <dbReference type="Pfam" id="PF13883"/>
    </source>
</evidence>
<gene>
    <name evidence="4" type="ORF">PPYR_06423</name>
    <name evidence="5" type="ORF">PPYR_06598</name>
</gene>
<evidence type="ECO:0000313" key="4">
    <source>
        <dbReference type="EMBL" id="KAB0800684.1"/>
    </source>
</evidence>
<name>A0A1Y1MSZ7_PHOPY</name>
<evidence type="ECO:0000256" key="1">
    <source>
        <dbReference type="SAM" id="SignalP"/>
    </source>
</evidence>